<evidence type="ECO:0000313" key="7">
    <source>
        <dbReference type="Proteomes" id="UP000564629"/>
    </source>
</evidence>
<keyword evidence="6" id="KW-1185">Reference proteome</keyword>
<dbReference type="PROSITE" id="PS50801">
    <property type="entry name" value="STAS"/>
    <property type="match status" value="1"/>
</dbReference>
<evidence type="ECO:0000313" key="5">
    <source>
        <dbReference type="EMBL" id="MBB5471804.1"/>
    </source>
</evidence>
<evidence type="ECO:0000256" key="2">
    <source>
        <dbReference type="RuleBase" id="RU003749"/>
    </source>
</evidence>
<dbReference type="AlphaFoldDB" id="A0A511FCA5"/>
<proteinExistence type="inferred from homology"/>
<dbReference type="OrthoDB" id="9793697at2"/>
<dbReference type="NCBIfam" id="TIGR00377">
    <property type="entry name" value="ant_ant_sig"/>
    <property type="match status" value="1"/>
</dbReference>
<dbReference type="Proteomes" id="UP000564629">
    <property type="component" value="Unassembled WGS sequence"/>
</dbReference>
<gene>
    <name evidence="4" type="ORF">CHO01_20060</name>
    <name evidence="5" type="ORF">HNR08_000540</name>
</gene>
<dbReference type="EMBL" id="JACHDN010000001">
    <property type="protein sequence ID" value="MBB5471804.1"/>
    <property type="molecule type" value="Genomic_DNA"/>
</dbReference>
<evidence type="ECO:0000256" key="1">
    <source>
        <dbReference type="ARBA" id="ARBA00009013"/>
    </source>
</evidence>
<dbReference type="Proteomes" id="UP000321723">
    <property type="component" value="Unassembled WGS sequence"/>
</dbReference>
<evidence type="ECO:0000259" key="3">
    <source>
        <dbReference type="PROSITE" id="PS50801"/>
    </source>
</evidence>
<evidence type="ECO:0000313" key="4">
    <source>
        <dbReference type="EMBL" id="GEL46890.1"/>
    </source>
</evidence>
<comment type="similarity">
    <text evidence="1 2">Belongs to the anti-sigma-factor antagonist family.</text>
</comment>
<dbReference type="RefSeq" id="WP_146837404.1">
    <property type="nucleotide sequence ID" value="NZ_BJVQ01000025.1"/>
</dbReference>
<dbReference type="InterPro" id="IPR003658">
    <property type="entry name" value="Anti-sigma_ant"/>
</dbReference>
<sequence length="111" mass="11547">MELVTEQVGQAAVVRVRGRLTMAAAGELKAAVDAEVAAGRTLVVVDLAETTFLDSSGLGALVGGLRTARAADGDLRIARVGQQVRTVLELTTMDRVLRPYATVEDAVGAAR</sequence>
<reference evidence="5 7" key="2">
    <citation type="submission" date="2020-08" db="EMBL/GenBank/DDBJ databases">
        <title>Sequencing the genomes of 1000 actinobacteria strains.</title>
        <authorList>
            <person name="Klenk H.-P."/>
        </authorList>
    </citation>
    <scope>NUCLEOTIDE SEQUENCE [LARGE SCALE GENOMIC DNA]</scope>
    <source>
        <strain evidence="5 7">DSM 9581</strain>
    </source>
</reference>
<dbReference type="PANTHER" id="PTHR33495:SF2">
    <property type="entry name" value="ANTI-SIGMA FACTOR ANTAGONIST TM_1081-RELATED"/>
    <property type="match status" value="1"/>
</dbReference>
<dbReference type="Pfam" id="PF01740">
    <property type="entry name" value="STAS"/>
    <property type="match status" value="1"/>
</dbReference>
<protein>
    <recommendedName>
        <fullName evidence="2">Anti-sigma factor antagonist</fullName>
    </recommendedName>
</protein>
<dbReference type="InterPro" id="IPR002645">
    <property type="entry name" value="STAS_dom"/>
</dbReference>
<accession>A0A511FCA5</accession>
<dbReference type="GO" id="GO:0043856">
    <property type="term" value="F:anti-sigma factor antagonist activity"/>
    <property type="evidence" value="ECO:0007669"/>
    <property type="project" value="InterPro"/>
</dbReference>
<dbReference type="SUPFAM" id="SSF52091">
    <property type="entry name" value="SpoIIaa-like"/>
    <property type="match status" value="1"/>
</dbReference>
<dbReference type="Gene3D" id="3.30.750.24">
    <property type="entry name" value="STAS domain"/>
    <property type="match status" value="1"/>
</dbReference>
<feature type="domain" description="STAS" evidence="3">
    <location>
        <begin position="1"/>
        <end position="110"/>
    </location>
</feature>
<dbReference type="EMBL" id="BJVQ01000025">
    <property type="protein sequence ID" value="GEL46890.1"/>
    <property type="molecule type" value="Genomic_DNA"/>
</dbReference>
<evidence type="ECO:0000313" key="6">
    <source>
        <dbReference type="Proteomes" id="UP000321723"/>
    </source>
</evidence>
<name>A0A511FCA5_9CELL</name>
<dbReference type="PANTHER" id="PTHR33495">
    <property type="entry name" value="ANTI-SIGMA FACTOR ANTAGONIST TM_1081-RELATED-RELATED"/>
    <property type="match status" value="1"/>
</dbReference>
<reference evidence="4 6" key="1">
    <citation type="submission" date="2019-07" db="EMBL/GenBank/DDBJ databases">
        <title>Whole genome shotgun sequence of Cellulomonas hominis NBRC 16055.</title>
        <authorList>
            <person name="Hosoyama A."/>
            <person name="Uohara A."/>
            <person name="Ohji S."/>
            <person name="Ichikawa N."/>
        </authorList>
    </citation>
    <scope>NUCLEOTIDE SEQUENCE [LARGE SCALE GENOMIC DNA]</scope>
    <source>
        <strain evidence="4 6">NBRC 16055</strain>
    </source>
</reference>
<comment type="caution">
    <text evidence="4">The sequence shown here is derived from an EMBL/GenBank/DDBJ whole genome shotgun (WGS) entry which is preliminary data.</text>
</comment>
<dbReference type="CDD" id="cd07043">
    <property type="entry name" value="STAS_anti-anti-sigma_factors"/>
    <property type="match status" value="1"/>
</dbReference>
<dbReference type="InterPro" id="IPR036513">
    <property type="entry name" value="STAS_dom_sf"/>
</dbReference>
<organism evidence="4 6">
    <name type="scientific">Cellulomonas hominis</name>
    <dbReference type="NCBI Taxonomy" id="156981"/>
    <lineage>
        <taxon>Bacteria</taxon>
        <taxon>Bacillati</taxon>
        <taxon>Actinomycetota</taxon>
        <taxon>Actinomycetes</taxon>
        <taxon>Micrococcales</taxon>
        <taxon>Cellulomonadaceae</taxon>
        <taxon>Cellulomonas</taxon>
    </lineage>
</organism>